<dbReference type="EMBL" id="KE622627">
    <property type="protein sequence ID" value="EXC44585.1"/>
    <property type="molecule type" value="Genomic_DNA"/>
</dbReference>
<protein>
    <recommendedName>
        <fullName evidence="1">DUF4283 domain-containing protein</fullName>
    </recommendedName>
</protein>
<sequence length="267" mass="30436">MDKITDCWKNFSITEEDDEIAGIDGVEIKDRRRVLRCGLWGKLLSVKPYNKLFFQSTMINVSRVKGVVSREVAKDMFLFSFADERDRKKVLDVGPWSFDRTLVALKWVEDEDMIPLHNLPLDGCIAEVGETIGDIVGQTIDVQTDENVAMMSDLSILPYGSWLRAPKVGRGGLRRPDRKENWTSSRHGKDNWCETMHRQRLGSLNRREAISSYLDHGNYVYLVKIKLSCVRVLPMNGPFTLSYVEFFIQSHSYTNVKAAETLPVAGA</sequence>
<name>W9SE27_9ROSA</name>
<reference evidence="3" key="1">
    <citation type="submission" date="2013-01" db="EMBL/GenBank/DDBJ databases">
        <title>Draft Genome Sequence of a Mulberry Tree, Morus notabilis C.K. Schneid.</title>
        <authorList>
            <person name="He N."/>
            <person name="Zhao S."/>
        </authorList>
    </citation>
    <scope>NUCLEOTIDE SEQUENCE</scope>
</reference>
<dbReference type="Proteomes" id="UP000030645">
    <property type="component" value="Unassembled WGS sequence"/>
</dbReference>
<dbReference type="Pfam" id="PF14111">
    <property type="entry name" value="DUF4283"/>
    <property type="match status" value="1"/>
</dbReference>
<feature type="domain" description="DUF4283" evidence="1">
    <location>
        <begin position="65"/>
        <end position="108"/>
    </location>
</feature>
<organism evidence="2 3">
    <name type="scientific">Morus notabilis</name>
    <dbReference type="NCBI Taxonomy" id="981085"/>
    <lineage>
        <taxon>Eukaryota</taxon>
        <taxon>Viridiplantae</taxon>
        <taxon>Streptophyta</taxon>
        <taxon>Embryophyta</taxon>
        <taxon>Tracheophyta</taxon>
        <taxon>Spermatophyta</taxon>
        <taxon>Magnoliopsida</taxon>
        <taxon>eudicotyledons</taxon>
        <taxon>Gunneridae</taxon>
        <taxon>Pentapetalae</taxon>
        <taxon>rosids</taxon>
        <taxon>fabids</taxon>
        <taxon>Rosales</taxon>
        <taxon>Moraceae</taxon>
        <taxon>Moreae</taxon>
        <taxon>Morus</taxon>
    </lineage>
</organism>
<evidence type="ECO:0000313" key="3">
    <source>
        <dbReference type="Proteomes" id="UP000030645"/>
    </source>
</evidence>
<gene>
    <name evidence="2" type="ORF">L484_000869</name>
</gene>
<accession>W9SE27</accession>
<dbReference type="InterPro" id="IPR025558">
    <property type="entry name" value="DUF4283"/>
</dbReference>
<keyword evidence="3" id="KW-1185">Reference proteome</keyword>
<dbReference type="STRING" id="981085.W9SE27"/>
<proteinExistence type="predicted"/>
<evidence type="ECO:0000259" key="1">
    <source>
        <dbReference type="Pfam" id="PF14111"/>
    </source>
</evidence>
<dbReference type="AlphaFoldDB" id="W9SE27"/>
<evidence type="ECO:0000313" key="2">
    <source>
        <dbReference type="EMBL" id="EXC44585.1"/>
    </source>
</evidence>